<feature type="compositionally biased region" description="Low complexity" evidence="1">
    <location>
        <begin position="295"/>
        <end position="311"/>
    </location>
</feature>
<sequence length="317" mass="34725">MSAVSPHGSCVTIKVTSAITVKVDGRIDEVQEGQTGQIESDRPDQGQNFLTLSFSPLLFISFHFAPSSFLPLPFRPRRFFLLFFSPPSSSPLLSLTSLCYLRHAAVAHPPRLPATANTLARHATVRFPGTLKLENLLIPLRFLLGNKLAISPRSKPLHFLPSILPDFRRLSPKTSCWKTRKPRRNPENILNPNRPEPREAPLEHGVAQAVLAAASRAVVAVPRGENRRSRLSDSFPPPDFIFSGLTLSPARLIFLCFAQVQASRFGLVQSGRDGPTRSDIRLAPSQPQIRPSSNALGPARRAPGPALPFAAQPTHAT</sequence>
<feature type="compositionally biased region" description="Polar residues" evidence="1">
    <location>
        <begin position="285"/>
        <end position="294"/>
    </location>
</feature>
<keyword evidence="3" id="KW-1185">Reference proteome</keyword>
<evidence type="ECO:0000256" key="1">
    <source>
        <dbReference type="SAM" id="MobiDB-lite"/>
    </source>
</evidence>
<proteinExistence type="predicted"/>
<comment type="caution">
    <text evidence="2">The sequence shown here is derived from an EMBL/GenBank/DDBJ whole genome shotgun (WGS) entry which is preliminary data.</text>
</comment>
<dbReference type="EMBL" id="PGOL01000008">
    <property type="protein sequence ID" value="PKI79376.1"/>
    <property type="molecule type" value="Genomic_DNA"/>
</dbReference>
<feature type="region of interest" description="Disordered" evidence="1">
    <location>
        <begin position="176"/>
        <end position="200"/>
    </location>
</feature>
<feature type="region of interest" description="Disordered" evidence="1">
    <location>
        <begin position="269"/>
        <end position="317"/>
    </location>
</feature>
<gene>
    <name evidence="2" type="ORF">CRG98_000254</name>
</gene>
<evidence type="ECO:0000313" key="2">
    <source>
        <dbReference type="EMBL" id="PKI79376.1"/>
    </source>
</evidence>
<dbReference type="AlphaFoldDB" id="A0A2I0LG35"/>
<name>A0A2I0LG35_PUNGR</name>
<accession>A0A2I0LG35</accession>
<organism evidence="2 3">
    <name type="scientific">Punica granatum</name>
    <name type="common">Pomegranate</name>
    <dbReference type="NCBI Taxonomy" id="22663"/>
    <lineage>
        <taxon>Eukaryota</taxon>
        <taxon>Viridiplantae</taxon>
        <taxon>Streptophyta</taxon>
        <taxon>Embryophyta</taxon>
        <taxon>Tracheophyta</taxon>
        <taxon>Spermatophyta</taxon>
        <taxon>Magnoliopsida</taxon>
        <taxon>eudicotyledons</taxon>
        <taxon>Gunneridae</taxon>
        <taxon>Pentapetalae</taxon>
        <taxon>rosids</taxon>
        <taxon>malvids</taxon>
        <taxon>Myrtales</taxon>
        <taxon>Lythraceae</taxon>
        <taxon>Punica</taxon>
    </lineage>
</organism>
<reference evidence="2 3" key="1">
    <citation type="submission" date="2017-11" db="EMBL/GenBank/DDBJ databases">
        <title>De-novo sequencing of pomegranate (Punica granatum L.) genome.</title>
        <authorList>
            <person name="Akparov Z."/>
            <person name="Amiraslanov A."/>
            <person name="Hajiyeva S."/>
            <person name="Abbasov M."/>
            <person name="Kaur K."/>
            <person name="Hamwieh A."/>
            <person name="Solovyev V."/>
            <person name="Salamov A."/>
            <person name="Braich B."/>
            <person name="Kosarev P."/>
            <person name="Mahmoud A."/>
            <person name="Hajiyev E."/>
            <person name="Babayeva S."/>
            <person name="Izzatullayeva V."/>
            <person name="Mammadov A."/>
            <person name="Mammadov A."/>
            <person name="Sharifova S."/>
            <person name="Ojaghi J."/>
            <person name="Eynullazada K."/>
            <person name="Bayramov B."/>
            <person name="Abdulazimova A."/>
            <person name="Shahmuradov I."/>
        </authorList>
    </citation>
    <scope>NUCLEOTIDE SEQUENCE [LARGE SCALE GENOMIC DNA]</scope>
    <source>
        <strain evidence="3">cv. AG2017</strain>
        <tissue evidence="2">Leaf</tissue>
    </source>
</reference>
<evidence type="ECO:0000313" key="3">
    <source>
        <dbReference type="Proteomes" id="UP000233551"/>
    </source>
</evidence>
<dbReference type="Proteomes" id="UP000233551">
    <property type="component" value="Unassembled WGS sequence"/>
</dbReference>
<protein>
    <submittedName>
        <fullName evidence="2">Uncharacterized protein</fullName>
    </submittedName>
</protein>